<dbReference type="InterPro" id="IPR016024">
    <property type="entry name" value="ARM-type_fold"/>
</dbReference>
<feature type="region of interest" description="Disordered" evidence="1">
    <location>
        <begin position="1152"/>
        <end position="1192"/>
    </location>
</feature>
<feature type="region of interest" description="Disordered" evidence="1">
    <location>
        <begin position="1262"/>
        <end position="1284"/>
    </location>
</feature>
<feature type="domain" description="DUF1088" evidence="2">
    <location>
        <begin position="1933"/>
        <end position="2025"/>
    </location>
</feature>
<gene>
    <name evidence="5" type="ORF">MAR_022594</name>
</gene>
<feature type="compositionally biased region" description="Basic and acidic residues" evidence="1">
    <location>
        <begin position="1314"/>
        <end position="1332"/>
    </location>
</feature>
<reference evidence="5" key="1">
    <citation type="submission" date="2022-11" db="EMBL/GenBank/DDBJ databases">
        <title>Centuries of genome instability and evolution in soft-shell clam transmissible cancer (bioRxiv).</title>
        <authorList>
            <person name="Hart S.F.M."/>
            <person name="Yonemitsu M.A."/>
            <person name="Giersch R.M."/>
            <person name="Beal B.F."/>
            <person name="Arriagada G."/>
            <person name="Davis B.W."/>
            <person name="Ostrander E.A."/>
            <person name="Goff S.P."/>
            <person name="Metzger M.J."/>
        </authorList>
    </citation>
    <scope>NUCLEOTIDE SEQUENCE</scope>
    <source>
        <strain evidence="5">MELC-2E11</strain>
        <tissue evidence="5">Siphon/mantle</tissue>
    </source>
</reference>
<feature type="compositionally biased region" description="Basic and acidic residues" evidence="1">
    <location>
        <begin position="1453"/>
        <end position="1470"/>
    </location>
</feature>
<dbReference type="InterPro" id="IPR050865">
    <property type="entry name" value="BEACH_Domain"/>
</dbReference>
<dbReference type="Pfam" id="PF13385">
    <property type="entry name" value="Laminin_G_3"/>
    <property type="match status" value="1"/>
</dbReference>
<feature type="domain" description="Neurobeachin alpha-solenoid region" evidence="4">
    <location>
        <begin position="23"/>
        <end position="146"/>
    </location>
</feature>
<dbReference type="SUPFAM" id="SSF49899">
    <property type="entry name" value="Concanavalin A-like lectins/glucanases"/>
    <property type="match status" value="1"/>
</dbReference>
<feature type="compositionally biased region" description="Basic and acidic residues" evidence="1">
    <location>
        <begin position="1585"/>
        <end position="1596"/>
    </location>
</feature>
<dbReference type="PANTHER" id="PTHR13743">
    <property type="entry name" value="BEIGE/BEACH-RELATED"/>
    <property type="match status" value="1"/>
</dbReference>
<feature type="compositionally biased region" description="Basic and acidic residues" evidence="1">
    <location>
        <begin position="912"/>
        <end position="932"/>
    </location>
</feature>
<evidence type="ECO:0000259" key="2">
    <source>
        <dbReference type="Pfam" id="PF06469"/>
    </source>
</evidence>
<name>A0ABY7DKH8_MYAAR</name>
<dbReference type="Pfam" id="PF20425">
    <property type="entry name" value="Neurobeachin"/>
    <property type="match status" value="1"/>
</dbReference>
<dbReference type="EMBL" id="CP111014">
    <property type="protein sequence ID" value="WAQ98221.1"/>
    <property type="molecule type" value="Genomic_DNA"/>
</dbReference>
<evidence type="ECO:0000259" key="4">
    <source>
        <dbReference type="Pfam" id="PF20425"/>
    </source>
</evidence>
<feature type="compositionally biased region" description="Acidic residues" evidence="1">
    <location>
        <begin position="1765"/>
        <end position="1778"/>
    </location>
</feature>
<dbReference type="InterPro" id="IPR013320">
    <property type="entry name" value="ConA-like_dom_sf"/>
</dbReference>
<dbReference type="InterPro" id="IPR010508">
    <property type="entry name" value="NBEA-like_DUF1088"/>
</dbReference>
<feature type="region of interest" description="Disordered" evidence="1">
    <location>
        <begin position="1375"/>
        <end position="1408"/>
    </location>
</feature>
<feature type="region of interest" description="Disordered" evidence="1">
    <location>
        <begin position="857"/>
        <end position="991"/>
    </location>
</feature>
<feature type="compositionally biased region" description="Basic and acidic residues" evidence="1">
    <location>
        <begin position="1639"/>
        <end position="1671"/>
    </location>
</feature>
<evidence type="ECO:0000313" key="5">
    <source>
        <dbReference type="EMBL" id="WAQ98221.1"/>
    </source>
</evidence>
<dbReference type="Proteomes" id="UP001164746">
    <property type="component" value="Chromosome 3"/>
</dbReference>
<sequence length="2134" mass="239389">MASEKMSDLKLNVRLGLVASCHLVGGEFDIEANFVIQDPSNIVQMLKVVEHCPATLQAEIWSVVMAMLKKSRRNLQACTEVRLISRVMAMILDAEDIVADLLVDMLGALAAYSITVQELRQLFRYLKAADGQWPRHSVKLISVLKQMPQRQGPDEFFSFPGKKGSCMHLPPIKTWPYQSGWTFSCWLRLDPVTGVTVEQERPHLFWTEPNFQTNKGVGYSANFLGNALVITSMKIKGKGFQHCAKYEFQPRKWYMVTIVFVYNRWSKSEVRCYVDGQLASGTDMSWLVSTPDPFDKCYIGGSSDGDVDHMFCGQLSTLYMFSEALSPQQIAAMHELGPKTAQRLLYDGKLTSLIVFMYNPIACDGQLCLESSPKGNVSHFLHSPHAMMSGEVKSVITHSIHSTLHSLGGVQILFPLFGQLDLPLCQAEGTSSTVKHSTWYVCSRVEVFVVEFANLLGLLYNLIESSSTIHQQMVQNKGFLVIGHLLEKVFLKLTNYLVKCPTGGTLLKHLFDHILFNPALWIHSCMEVQTKLYCYLATDFISDAQIYNNIRRVSAVLQTMHTLKYYYWVVNPQDRSGITPKALRSFMLLYLKQLLMKGQGVQEDELQSMLNYLCTLHEDDNLIDVLELLVSLMSENAASMVPSFDHKQGIRTVFKLLASPNEDIRIKAMKLFGFWLMRSTPKRKQDALSNHNLFSLLGERLLLNDQHITIATYNVLFEMLTERMSVEVLKLRHEEPDGHFRIENSAMLKVMAMMIRQSKPSPLVLEVKKKTVLQMSVWQDWLFSMAYVYPQDQEQQKVTEMVMALFRMLLHHAIKYEYGGWRVWIDTLAILHSKVAYEDFKLHMAKMYAKYDRQRVDDNADHEERSQRPISTISGVSDAELNKPIPKSTVTVTEIKDSDPANENAALGESRQPLEGEKESPSESEARDKMDQSKGSIAAGGDSKEVSESIQNGHAGNDEMEENQHGDKRKVPSRTESTRSGHRMFSSGPRAPPFRIPEFRWSYLHQKLLSDLLFSIETDVQVWKSHTTKTVIDFVNASENNIYVVNVTHMISQLADNLITSCGGLLPLLAAATSSNGEVEILEPTQGLSIEQAVSILLRIMNLTDILVFASSTNFVELEQEKNMPSGGILRQCLRLVCTAAVRNCLEVRHRRIPQTPPTPSSNAHPLAQHRDRAGTNGSTDPIQALIEGSHPTQRNIVENLNESVSPIKDYERLLQDMDINRLRAVVYRDVEETKQAQFLALAIVYFTSVLMVSKYRDILEPPSPAQTPSQSSRRSSNHAPSAAKYWHNLRPSMSLLVDGTTIENIKYAQFLDGKNDDDKSVHSNENSKETEGTNVVTPKPKPAIATVQLPANSTKDAGQLKKMDFAIVNSSVNNKGEKDIKGDDANARKSDVDNSHETNSTSEHCSENVRLLVEKPKDENVQVKTTIDDYEGKLEDKLEVNEQKVGNISEDTEGKLENKTADASDKLEGIQENEDIDTECDKEPSETGEEIDGDTEGDGSVSGEDGNSTASEKVDVTEESEGNKSHEGEEDEEDEEDEDDEDDEDEEESGTPEGDRSVDEQDVKLSVPVEVHEQDTVSEGDALEETRANKTERPPTEGGDNAEQTDSKPEEGDGEEEAETDAPAKQEEDADNTDGGNTEEKAKDTDSDNTEEKAKDTDGCDAEEKAKDDAKPDEDYEREEEADGNQEMVEEEVKEDEETKDKVVAGEESGDEKKGDEKEEGENAKQESENEHKAEDQIEDEEKPKEETNTKGEQQVSAEKVADDNDQNTEKEDDDQAVAELGTEPLPTISSISAGARKHSESENHSTKPEKLELKSTPIPAPVNLAMLDSGNLTERLEKALGSVAPLLREIFVDFAPYLSKTLIGSHGQELLIGVFKSFLPILHEYVICVPGLVTLKQSTSVVELVMLLCSQEWQNSLQKHAGLAFIELVNEGRLLAHATRDHIVRVANEADFILNRMRAEDVQRHAEFESLCAQMMLDRREEEKLCDHLITSAKRRDYFLSMKLRDKVLNILANKHGAWGEPDKQYDYVLAIKLYFQVPNILYNEHGAWGDSDKQINTMMSFGSLMSGKMTVADGDGATEDAINQARDAFHAHLASKKASSLQPDYTDEELLMEDVSEFDREYSGKLSIHFQ</sequence>
<feature type="compositionally biased region" description="Acidic residues" evidence="1">
    <location>
        <begin position="1529"/>
        <end position="1551"/>
    </location>
</feature>
<dbReference type="Pfam" id="PF15787">
    <property type="entry name" value="DUF4704"/>
    <property type="match status" value="1"/>
</dbReference>
<protein>
    <submittedName>
        <fullName evidence="5">NBEA-like protein</fullName>
    </submittedName>
</protein>
<dbReference type="Pfam" id="PF06469">
    <property type="entry name" value="DUF1088"/>
    <property type="match status" value="1"/>
</dbReference>
<feature type="compositionally biased region" description="Basic and acidic residues" evidence="1">
    <location>
        <begin position="1698"/>
        <end position="1751"/>
    </location>
</feature>
<feature type="compositionally biased region" description="Basic and acidic residues" evidence="1">
    <location>
        <begin position="1799"/>
        <end position="1815"/>
    </location>
</feature>
<evidence type="ECO:0000313" key="6">
    <source>
        <dbReference type="Proteomes" id="UP001164746"/>
    </source>
</evidence>
<feature type="compositionally biased region" description="Basic and acidic residues" evidence="1">
    <location>
        <begin position="1513"/>
        <end position="1528"/>
    </location>
</feature>
<feature type="domain" description="DUF4704" evidence="3">
    <location>
        <begin position="379"/>
        <end position="833"/>
    </location>
</feature>
<feature type="region of interest" description="Disordered" evidence="1">
    <location>
        <begin position="1439"/>
        <end position="1815"/>
    </location>
</feature>
<feature type="compositionally biased region" description="Basic and acidic residues" evidence="1">
    <location>
        <begin position="1554"/>
        <end position="1564"/>
    </location>
</feature>
<dbReference type="SUPFAM" id="SSF48371">
    <property type="entry name" value="ARM repeat"/>
    <property type="match status" value="1"/>
</dbReference>
<accession>A0ABY7DKH8</accession>
<dbReference type="PANTHER" id="PTHR13743:SF162">
    <property type="entry name" value="NEUROBEACHIN"/>
    <property type="match status" value="1"/>
</dbReference>
<dbReference type="Gene3D" id="2.60.120.200">
    <property type="match status" value="1"/>
</dbReference>
<dbReference type="InterPro" id="IPR046852">
    <property type="entry name" value="Neurobeachin_a-sol"/>
</dbReference>
<feature type="compositionally biased region" description="Basic and acidic residues" evidence="1">
    <location>
        <begin position="857"/>
        <end position="867"/>
    </location>
</feature>
<dbReference type="InterPro" id="IPR031570">
    <property type="entry name" value="NBEA/BDCP_DUF4704"/>
</dbReference>
<proteinExistence type="predicted"/>
<organism evidence="5 6">
    <name type="scientific">Mya arenaria</name>
    <name type="common">Soft-shell clam</name>
    <dbReference type="NCBI Taxonomy" id="6604"/>
    <lineage>
        <taxon>Eukaryota</taxon>
        <taxon>Metazoa</taxon>
        <taxon>Spiralia</taxon>
        <taxon>Lophotrochozoa</taxon>
        <taxon>Mollusca</taxon>
        <taxon>Bivalvia</taxon>
        <taxon>Autobranchia</taxon>
        <taxon>Heteroconchia</taxon>
        <taxon>Euheterodonta</taxon>
        <taxon>Imparidentia</taxon>
        <taxon>Neoheterodontei</taxon>
        <taxon>Myida</taxon>
        <taxon>Myoidea</taxon>
        <taxon>Myidae</taxon>
        <taxon>Mya</taxon>
    </lineage>
</organism>
<feature type="region of interest" description="Disordered" evidence="1">
    <location>
        <begin position="1314"/>
        <end position="1340"/>
    </location>
</feature>
<keyword evidence="6" id="KW-1185">Reference proteome</keyword>
<feature type="compositionally biased region" description="Acidic residues" evidence="1">
    <location>
        <begin position="1672"/>
        <end position="1697"/>
    </location>
</feature>
<evidence type="ECO:0000259" key="3">
    <source>
        <dbReference type="Pfam" id="PF15787"/>
    </source>
</evidence>
<feature type="compositionally biased region" description="Low complexity" evidence="1">
    <location>
        <begin position="1267"/>
        <end position="1284"/>
    </location>
</feature>
<feature type="compositionally biased region" description="Basic and acidic residues" evidence="1">
    <location>
        <begin position="1376"/>
        <end position="1397"/>
    </location>
</feature>
<evidence type="ECO:0000256" key="1">
    <source>
        <dbReference type="SAM" id="MobiDB-lite"/>
    </source>
</evidence>
<feature type="compositionally biased region" description="Acidic residues" evidence="1">
    <location>
        <begin position="1487"/>
        <end position="1498"/>
    </location>
</feature>